<feature type="binding site" evidence="1">
    <location>
        <position position="413"/>
    </location>
    <ligand>
        <name>Mn(2+)</name>
        <dbReference type="ChEBI" id="CHEBI:29035"/>
        <label>2</label>
    </ligand>
</feature>
<feature type="binding site" evidence="1">
    <location>
        <position position="188"/>
    </location>
    <ligand>
        <name>Mn(2+)</name>
        <dbReference type="ChEBI" id="CHEBI:29035"/>
        <label>2</label>
    </ligand>
</feature>
<reference evidence="4 5" key="1">
    <citation type="submission" date="2016-10" db="EMBL/GenBank/DDBJ databases">
        <authorList>
            <person name="de Groot N.N."/>
        </authorList>
    </citation>
    <scope>NUCLEOTIDE SEQUENCE [LARGE SCALE GENOMIC DNA]</scope>
    <source>
        <strain evidence="4 5">DSM 22024</strain>
    </source>
</reference>
<dbReference type="InterPro" id="IPR036264">
    <property type="entry name" value="Bact_exopeptidase_dim_dom"/>
</dbReference>
<feature type="compositionally biased region" description="Basic and acidic residues" evidence="2">
    <location>
        <begin position="17"/>
        <end position="38"/>
    </location>
</feature>
<evidence type="ECO:0000259" key="3">
    <source>
        <dbReference type="Pfam" id="PF07687"/>
    </source>
</evidence>
<dbReference type="PIRSF" id="PIRSF005962">
    <property type="entry name" value="Pept_M20D_amidohydro"/>
    <property type="match status" value="1"/>
</dbReference>
<dbReference type="GO" id="GO:0046872">
    <property type="term" value="F:metal ion binding"/>
    <property type="evidence" value="ECO:0007669"/>
    <property type="project" value="UniProtKB-KW"/>
</dbReference>
<dbReference type="NCBIfam" id="TIGR01891">
    <property type="entry name" value="amidohydrolases"/>
    <property type="match status" value="1"/>
</dbReference>
<dbReference type="Pfam" id="PF07687">
    <property type="entry name" value="M20_dimer"/>
    <property type="match status" value="1"/>
</dbReference>
<dbReference type="InterPro" id="IPR011650">
    <property type="entry name" value="Peptidase_M20_dimer"/>
</dbReference>
<feature type="region of interest" description="Disordered" evidence="2">
    <location>
        <begin position="10"/>
        <end position="38"/>
    </location>
</feature>
<evidence type="ECO:0000313" key="5">
    <source>
        <dbReference type="Proteomes" id="UP000198983"/>
    </source>
</evidence>
<evidence type="ECO:0000256" key="1">
    <source>
        <dbReference type="PIRSR" id="PIRSR005962-1"/>
    </source>
</evidence>
<dbReference type="PANTHER" id="PTHR11014">
    <property type="entry name" value="PEPTIDASE M20 FAMILY MEMBER"/>
    <property type="match status" value="1"/>
</dbReference>
<dbReference type="GO" id="GO:0016787">
    <property type="term" value="F:hydrolase activity"/>
    <property type="evidence" value="ECO:0007669"/>
    <property type="project" value="UniProtKB-KW"/>
</dbReference>
<dbReference type="SUPFAM" id="SSF53187">
    <property type="entry name" value="Zn-dependent exopeptidases"/>
    <property type="match status" value="1"/>
</dbReference>
<comment type="cofactor">
    <cofactor evidence="1">
        <name>Mn(2+)</name>
        <dbReference type="ChEBI" id="CHEBI:29035"/>
    </cofactor>
    <text evidence="1">The Mn(2+) ion enhances activity.</text>
</comment>
<keyword evidence="5" id="KW-1185">Reference proteome</keyword>
<dbReference type="Proteomes" id="UP000198983">
    <property type="component" value="Chromosome I"/>
</dbReference>
<dbReference type="SUPFAM" id="SSF55031">
    <property type="entry name" value="Bacterial exopeptidase dimerisation domain"/>
    <property type="match status" value="1"/>
</dbReference>
<dbReference type="Gene3D" id="3.40.630.10">
    <property type="entry name" value="Zn peptidases"/>
    <property type="match status" value="1"/>
</dbReference>
<feature type="binding site" evidence="1">
    <location>
        <position position="150"/>
    </location>
    <ligand>
        <name>Mn(2+)</name>
        <dbReference type="ChEBI" id="CHEBI:29035"/>
        <label>2</label>
    </ligand>
</feature>
<keyword evidence="1" id="KW-0464">Manganese</keyword>
<dbReference type="PANTHER" id="PTHR11014:SF63">
    <property type="entry name" value="METALLOPEPTIDASE, PUTATIVE (AFU_ORTHOLOGUE AFUA_6G09600)-RELATED"/>
    <property type="match status" value="1"/>
</dbReference>
<organism evidence="4 5">
    <name type="scientific">Actinopolymorpha singaporensis</name>
    <dbReference type="NCBI Taxonomy" id="117157"/>
    <lineage>
        <taxon>Bacteria</taxon>
        <taxon>Bacillati</taxon>
        <taxon>Actinomycetota</taxon>
        <taxon>Actinomycetes</taxon>
        <taxon>Propionibacteriales</taxon>
        <taxon>Actinopolymorphaceae</taxon>
        <taxon>Actinopolymorpha</taxon>
    </lineage>
</organism>
<feature type="binding site" evidence="1">
    <location>
        <position position="214"/>
    </location>
    <ligand>
        <name>Mn(2+)</name>
        <dbReference type="ChEBI" id="CHEBI:29035"/>
        <label>2</label>
    </ligand>
</feature>
<dbReference type="STRING" id="117157.SAMN04489717_2855"/>
<keyword evidence="1" id="KW-0479">Metal-binding</keyword>
<gene>
    <name evidence="4" type="ORF">SAMN04489717_2855</name>
</gene>
<name>A0A1H1SLJ9_9ACTN</name>
<dbReference type="InterPro" id="IPR017439">
    <property type="entry name" value="Amidohydrolase"/>
</dbReference>
<dbReference type="EMBL" id="LT629732">
    <property type="protein sequence ID" value="SDS48894.1"/>
    <property type="molecule type" value="Genomic_DNA"/>
</dbReference>
<keyword evidence="4" id="KW-0378">Hydrolase</keyword>
<sequence>MASWAFGVRLGGPGKTVGEKPGGRKQGGVRDKSDGVDNRRVPLDSAVVAEVDRLAKTYADELIAFRRDLHTHPEPGREEFRTTRVVSDRLELAGLAPVPLPVGTGLLCDVGGPALGPVKAALRADLDALRVVDEKTVPYRSSRPGVCHACGHDAHTAIVLGAGLVLAELAAAGMLGNRVRLIFQPAEEVIPGGALDVLATDGALAGVEQIFAVHCDPRLEVGTVGLRAGPITSAADRVHVRLTGPGGHTARPHLSADLVHALSTLVSQLPLALSRRVDPRGGLTLVWGRIQAGAAPNAIPMYGEAEGTLRCLNVNVWESAAELVPVLAHQIVAPYGVGVQAEVHRGVPPVVNDPFAIGLLQRAVEATMGRDAVGTTEQSLGGEDFAWYLTRTRGALARLGVRPAGSTRPFDIHQGTFDIDEHAISVGVRTLVGAALLAGEGAGAGG</sequence>
<accession>A0A1H1SLJ9</accession>
<feature type="domain" description="Peptidase M20 dimerisation" evidence="3">
    <location>
        <begin position="237"/>
        <end position="316"/>
    </location>
</feature>
<dbReference type="AlphaFoldDB" id="A0A1H1SLJ9"/>
<evidence type="ECO:0000313" key="4">
    <source>
        <dbReference type="EMBL" id="SDS48894.1"/>
    </source>
</evidence>
<dbReference type="InterPro" id="IPR002933">
    <property type="entry name" value="Peptidase_M20"/>
</dbReference>
<proteinExistence type="predicted"/>
<dbReference type="Pfam" id="PF01546">
    <property type="entry name" value="Peptidase_M20"/>
    <property type="match status" value="1"/>
</dbReference>
<feature type="binding site" evidence="1">
    <location>
        <position position="152"/>
    </location>
    <ligand>
        <name>Mn(2+)</name>
        <dbReference type="ChEBI" id="CHEBI:29035"/>
        <label>2</label>
    </ligand>
</feature>
<evidence type="ECO:0000256" key="2">
    <source>
        <dbReference type="SAM" id="MobiDB-lite"/>
    </source>
</evidence>
<dbReference type="Gene3D" id="3.30.70.360">
    <property type="match status" value="1"/>
</dbReference>
<dbReference type="OrthoDB" id="9777385at2"/>
<protein>
    <submittedName>
        <fullName evidence="4">Amidohydrolase</fullName>
    </submittedName>
</protein>